<sequence>MSRGGSCSWFHLHLFLLMGVMIRCNELRDLVLREVLRSWYLERHVLSIGLDFRGMARSVETVSLAAEAIASAESRAQQNDAPQRKKWISCFSLSCFSSNRPNHSRINHAPSPSSQPASIPPVPVYPSANSNPLTQLPFTVPPSSPATSSLQSEPASLTLSPAGPTTLTFSPVGPTSIFAIGPYAHETQLVSPPVFSTEPSTAPFTPPPESVHLTTPSSPEVPFAQFLSSFDPPYRKTVSNNSEFASYQFPPGSPIGQLISPTSGCSSRSSPYREGFFVPFGEPPKIVGPEGIAAWKSTPWHARKDGSLLDGRISVVVPEKGREHTVSFDLGKEAVDLNGDVKDLIEGEAGKIKDEMFKECQSSISNIGSKEFVFENTEANVSDEPVVGSDWWTEEKVAATSENQKNWPFFPIVEPSVSR</sequence>
<evidence type="ECO:0000256" key="1">
    <source>
        <dbReference type="SAM" id="MobiDB-lite"/>
    </source>
</evidence>
<evidence type="ECO:0000256" key="2">
    <source>
        <dbReference type="SAM" id="SignalP"/>
    </source>
</evidence>
<dbReference type="Proteomes" id="UP001140206">
    <property type="component" value="Chromosome 2"/>
</dbReference>
<keyword evidence="2" id="KW-0732">Signal</keyword>
<keyword evidence="4" id="KW-1185">Reference proteome</keyword>
<feature type="compositionally biased region" description="Polar residues" evidence="1">
    <location>
        <begin position="145"/>
        <end position="162"/>
    </location>
</feature>
<dbReference type="PANTHER" id="PTHR31798">
    <property type="entry name" value="HYDROXYPROLINE-RICH GLYCOPROTEIN-LIKE"/>
    <property type="match status" value="1"/>
</dbReference>
<evidence type="ECO:0000313" key="4">
    <source>
        <dbReference type="Proteomes" id="UP001140206"/>
    </source>
</evidence>
<reference evidence="3" key="1">
    <citation type="submission" date="2022-08" db="EMBL/GenBank/DDBJ databases">
        <authorList>
            <person name="Marques A."/>
        </authorList>
    </citation>
    <scope>NUCLEOTIDE SEQUENCE</scope>
    <source>
        <strain evidence="3">RhyPub2mFocal</strain>
        <tissue evidence="3">Leaves</tissue>
    </source>
</reference>
<dbReference type="InterPro" id="IPR040420">
    <property type="entry name" value="At1g76660-like"/>
</dbReference>
<feature type="chain" id="PRO_5043967304" evidence="2">
    <location>
        <begin position="25"/>
        <end position="419"/>
    </location>
</feature>
<gene>
    <name evidence="3" type="ORF">LUZ62_036329</name>
</gene>
<feature type="region of interest" description="Disordered" evidence="1">
    <location>
        <begin position="104"/>
        <end position="162"/>
    </location>
</feature>
<comment type="caution">
    <text evidence="3">The sequence shown here is derived from an EMBL/GenBank/DDBJ whole genome shotgun (WGS) entry which is preliminary data.</text>
</comment>
<accession>A0AAV8EV71</accession>
<organism evidence="3 4">
    <name type="scientific">Rhynchospora pubera</name>
    <dbReference type="NCBI Taxonomy" id="906938"/>
    <lineage>
        <taxon>Eukaryota</taxon>
        <taxon>Viridiplantae</taxon>
        <taxon>Streptophyta</taxon>
        <taxon>Embryophyta</taxon>
        <taxon>Tracheophyta</taxon>
        <taxon>Spermatophyta</taxon>
        <taxon>Magnoliopsida</taxon>
        <taxon>Liliopsida</taxon>
        <taxon>Poales</taxon>
        <taxon>Cyperaceae</taxon>
        <taxon>Cyperoideae</taxon>
        <taxon>Rhynchosporeae</taxon>
        <taxon>Rhynchospora</taxon>
    </lineage>
</organism>
<dbReference type="EMBL" id="JAMFTS010000002">
    <property type="protein sequence ID" value="KAJ4785083.1"/>
    <property type="molecule type" value="Genomic_DNA"/>
</dbReference>
<name>A0AAV8EV71_9POAL</name>
<feature type="region of interest" description="Disordered" evidence="1">
    <location>
        <begin position="195"/>
        <end position="216"/>
    </location>
</feature>
<dbReference type="AlphaFoldDB" id="A0AAV8EV71"/>
<evidence type="ECO:0000313" key="3">
    <source>
        <dbReference type="EMBL" id="KAJ4785083.1"/>
    </source>
</evidence>
<feature type="signal peptide" evidence="2">
    <location>
        <begin position="1"/>
        <end position="24"/>
    </location>
</feature>
<feature type="compositionally biased region" description="Polar residues" evidence="1">
    <location>
        <begin position="127"/>
        <end position="137"/>
    </location>
</feature>
<protein>
    <submittedName>
        <fullName evidence="3">Hydroxyproline-rich glycoprotein-like</fullName>
    </submittedName>
</protein>
<dbReference type="PANTHER" id="PTHR31798:SF10">
    <property type="entry name" value="OS02G0822000 PROTEIN"/>
    <property type="match status" value="1"/>
</dbReference>
<proteinExistence type="predicted"/>